<evidence type="ECO:0000256" key="2">
    <source>
        <dbReference type="ARBA" id="ARBA00005592"/>
    </source>
</evidence>
<dbReference type="PANTHER" id="PTHR33191:SF97">
    <property type="match status" value="1"/>
</dbReference>
<dbReference type="AlphaFoldDB" id="A0A3B6NV31"/>
<dbReference type="Gramene" id="TraesCAD_scaffold_019939_01G000400.1">
    <property type="protein sequence ID" value="TraesCAD_scaffold_019939_01G000400.1"/>
    <property type="gene ID" value="TraesCAD_scaffold_019939_01G000400"/>
</dbReference>
<dbReference type="InterPro" id="IPR036908">
    <property type="entry name" value="RlpA-like_sf"/>
</dbReference>
<dbReference type="Gramene" id="TraesSTA6A03G03397490.1">
    <property type="protein sequence ID" value="TraesSTA6A03G03397490.1.CDS1"/>
    <property type="gene ID" value="TraesSTA6A03G03397490"/>
</dbReference>
<dbReference type="Gramene" id="TraesARI6A03G03364540.1">
    <property type="protein sequence ID" value="TraesARI6A03G03364540.1.CDS1"/>
    <property type="gene ID" value="TraesARI6A03G03364540"/>
</dbReference>
<evidence type="ECO:0000256" key="4">
    <source>
        <dbReference type="ARBA" id="ARBA00022729"/>
    </source>
</evidence>
<dbReference type="Gramene" id="TraesPARA_EIv1.0_1984020.1">
    <property type="protein sequence ID" value="TraesPARA_EIv1.0_1984020.1.CDS1"/>
    <property type="gene ID" value="TraesPARA_EIv1.0_1984020"/>
</dbReference>
<proteinExistence type="inferred from homology"/>
<dbReference type="OMA" id="YHNDDLF"/>
<dbReference type="GO" id="GO:0005576">
    <property type="term" value="C:extracellular region"/>
    <property type="evidence" value="ECO:0007669"/>
    <property type="project" value="UniProtKB-SubCell"/>
</dbReference>
<reference evidence="6" key="2">
    <citation type="submission" date="2018-10" db="UniProtKB">
        <authorList>
            <consortium name="EnsemblPlants"/>
        </authorList>
    </citation>
    <scope>IDENTIFICATION</scope>
</reference>
<dbReference type="SMR" id="A0A3B6NV31"/>
<dbReference type="OrthoDB" id="628013at2759"/>
<comment type="similarity">
    <text evidence="2">Belongs to the kiwellin family.</text>
</comment>
<evidence type="ECO:0000256" key="3">
    <source>
        <dbReference type="ARBA" id="ARBA00022525"/>
    </source>
</evidence>
<feature type="chain" id="PRO_5043178569" evidence="5">
    <location>
        <begin position="24"/>
        <end position="131"/>
    </location>
</feature>
<dbReference type="Gramene" id="TraesLAC6A03G03363670.1">
    <property type="protein sequence ID" value="TraesLAC6A03G03363670.1.CDS1"/>
    <property type="gene ID" value="TraesLAC6A03G03363670"/>
</dbReference>
<dbReference type="Gramene" id="TraesJAG6A03G03399700.1">
    <property type="protein sequence ID" value="TraesJAG6A03G03399700.1.CDS1"/>
    <property type="gene ID" value="TraesJAG6A03G03399700"/>
</dbReference>
<reference evidence="6" key="1">
    <citation type="submission" date="2018-08" db="EMBL/GenBank/DDBJ databases">
        <authorList>
            <person name="Rossello M."/>
        </authorList>
    </citation>
    <scope>NUCLEOTIDE SEQUENCE [LARGE SCALE GENOMIC DNA]</scope>
    <source>
        <strain evidence="6">cv. Chinese Spring</strain>
    </source>
</reference>
<feature type="signal peptide" evidence="5">
    <location>
        <begin position="1"/>
        <end position="23"/>
    </location>
</feature>
<dbReference type="Pfam" id="PF24300">
    <property type="entry name" value="KWL1"/>
    <property type="match status" value="1"/>
</dbReference>
<comment type="subcellular location">
    <subcellularLocation>
        <location evidence="1">Secreted</location>
    </subcellularLocation>
</comment>
<evidence type="ECO:0000256" key="5">
    <source>
        <dbReference type="SAM" id="SignalP"/>
    </source>
</evidence>
<dbReference type="Gramene" id="TraesNOR6A03G03440930.1">
    <property type="protein sequence ID" value="TraesNOR6A03G03440930.1.CDS1"/>
    <property type="gene ID" value="TraesNOR6A03G03440930"/>
</dbReference>
<name>A0A3B6NV31_WHEAT</name>
<dbReference type="InterPro" id="IPR039271">
    <property type="entry name" value="Kiwellin-like"/>
</dbReference>
<dbReference type="PANTHER" id="PTHR33191">
    <property type="entry name" value="RIPENING-RELATED PROTEIN 2-RELATED"/>
    <property type="match status" value="1"/>
</dbReference>
<dbReference type="Proteomes" id="UP000019116">
    <property type="component" value="Chromosome 6A"/>
</dbReference>
<dbReference type="EnsemblPlants" id="TraesCS6A02G391300.1">
    <property type="protein sequence ID" value="TraesCS6A02G391300.1.cds1"/>
    <property type="gene ID" value="TraesCS6A02G391300"/>
</dbReference>
<dbReference type="Gramene" id="TraesKAR6A01G0376250.1">
    <property type="protein sequence ID" value="cds.TraesKAR6A01G0376250.1"/>
    <property type="gene ID" value="TraesKAR6A01G0376250"/>
</dbReference>
<sequence>MASTTKVVVIFGILVLLQVSCTASEVRDLPAVMSVNGFGNGEEGGPASCDGQYHNDDLFLVSMASKWYGTGLRCGKMISIKRLIGTSVQAMVVDDCGDGCGDNEISTSAAVWKALGTDTSTGEVPVLWSDV</sequence>
<evidence type="ECO:0000256" key="1">
    <source>
        <dbReference type="ARBA" id="ARBA00004613"/>
    </source>
</evidence>
<dbReference type="Gramene" id="TraesLDM6A03G03410440.1">
    <property type="protein sequence ID" value="TraesLDM6A03G03410440.1.CDS1"/>
    <property type="gene ID" value="TraesLDM6A03G03410440"/>
</dbReference>
<evidence type="ECO:0000313" key="6">
    <source>
        <dbReference type="EnsemblPlants" id="TraesCS6A02G391300.1.cds1"/>
    </source>
</evidence>
<dbReference type="Gramene" id="TraesCS6A03G0984400.1">
    <property type="protein sequence ID" value="TraesCS6A03G0984400.1.CDS1"/>
    <property type="gene ID" value="TraesCS6A03G0984400"/>
</dbReference>
<evidence type="ECO:0000313" key="7">
    <source>
        <dbReference type="Proteomes" id="UP000019116"/>
    </source>
</evidence>
<dbReference type="Gramene" id="TraesCS6A02G391300.1">
    <property type="protein sequence ID" value="TraesCS6A02G391300.1.cds1"/>
    <property type="gene ID" value="TraesCS6A02G391300"/>
</dbReference>
<accession>A0A3B6NV31</accession>
<dbReference type="Gramene" id="TraesSYM6A03G03349920.1">
    <property type="protein sequence ID" value="TraesSYM6A03G03349920.1.CDS1"/>
    <property type="gene ID" value="TraesSYM6A03G03349920"/>
</dbReference>
<keyword evidence="7" id="KW-1185">Reference proteome</keyword>
<dbReference type="Gramene" id="TraesMAC6A03G03405970.1">
    <property type="protein sequence ID" value="TraesMAC6A03G03405970.1.CDS1"/>
    <property type="gene ID" value="TraesMAC6A03G03405970"/>
</dbReference>
<dbReference type="Gramene" id="TraesWEE_scaffold_033484_01G000300.1">
    <property type="protein sequence ID" value="TraesWEE_scaffold_033484_01G000300.1"/>
    <property type="gene ID" value="TraesWEE_scaffold_033484_01G000300"/>
</dbReference>
<dbReference type="SUPFAM" id="SSF50685">
    <property type="entry name" value="Barwin-like endoglucanases"/>
    <property type="match status" value="1"/>
</dbReference>
<protein>
    <submittedName>
        <fullName evidence="6">Uncharacterized protein</fullName>
    </submittedName>
</protein>
<keyword evidence="3" id="KW-0964">Secreted</keyword>
<dbReference type="Gene3D" id="2.40.40.10">
    <property type="entry name" value="RlpA-like domain"/>
    <property type="match status" value="1"/>
</dbReference>
<keyword evidence="4 5" id="KW-0732">Signal</keyword>
<organism evidence="6">
    <name type="scientific">Triticum aestivum</name>
    <name type="common">Wheat</name>
    <dbReference type="NCBI Taxonomy" id="4565"/>
    <lineage>
        <taxon>Eukaryota</taxon>
        <taxon>Viridiplantae</taxon>
        <taxon>Streptophyta</taxon>
        <taxon>Embryophyta</taxon>
        <taxon>Tracheophyta</taxon>
        <taxon>Spermatophyta</taxon>
        <taxon>Magnoliopsida</taxon>
        <taxon>Liliopsida</taxon>
        <taxon>Poales</taxon>
        <taxon>Poaceae</taxon>
        <taxon>BOP clade</taxon>
        <taxon>Pooideae</taxon>
        <taxon>Triticodae</taxon>
        <taxon>Triticeae</taxon>
        <taxon>Triticinae</taxon>
        <taxon>Triticum</taxon>
    </lineage>
</organism>